<dbReference type="SUPFAM" id="SSF52440">
    <property type="entry name" value="PreATP-grasp domain"/>
    <property type="match status" value="1"/>
</dbReference>
<dbReference type="Gene3D" id="3.30.1490.20">
    <property type="entry name" value="ATP-grasp fold, A domain"/>
    <property type="match status" value="1"/>
</dbReference>
<dbReference type="InterPro" id="IPR013815">
    <property type="entry name" value="ATP_grasp_subdomain_1"/>
</dbReference>
<dbReference type="Pfam" id="PF01071">
    <property type="entry name" value="GARS_A"/>
    <property type="match status" value="1"/>
</dbReference>
<dbReference type="NCBIfam" id="TIGR00877">
    <property type="entry name" value="purD"/>
    <property type="match status" value="1"/>
</dbReference>
<evidence type="ECO:0000256" key="2">
    <source>
        <dbReference type="ARBA" id="ARBA00013255"/>
    </source>
</evidence>
<dbReference type="Pfam" id="PF02844">
    <property type="entry name" value="GARS_N"/>
    <property type="match status" value="1"/>
</dbReference>
<name>A0AAW1R9Q3_9CHLO</name>
<dbReference type="Gene3D" id="3.30.470.20">
    <property type="entry name" value="ATP-grasp fold, B domain"/>
    <property type="match status" value="1"/>
</dbReference>
<comment type="pathway">
    <text evidence="1">Purine metabolism; IMP biosynthesis via de novo pathway; N(1)-(5-phospho-D-ribosyl)glycinamide from 5-phospho-alpha-D-ribose 1-diphosphate: step 2/2.</text>
</comment>
<evidence type="ECO:0000256" key="4">
    <source>
        <dbReference type="ARBA" id="ARBA00022723"/>
    </source>
</evidence>
<evidence type="ECO:0000313" key="15">
    <source>
        <dbReference type="Proteomes" id="UP001489004"/>
    </source>
</evidence>
<keyword evidence="3" id="KW-0436">Ligase</keyword>
<evidence type="ECO:0000313" key="14">
    <source>
        <dbReference type="EMBL" id="KAK9830322.1"/>
    </source>
</evidence>
<dbReference type="GO" id="GO:0046872">
    <property type="term" value="F:metal ion binding"/>
    <property type="evidence" value="ECO:0007669"/>
    <property type="project" value="UniProtKB-KW"/>
</dbReference>
<dbReference type="Pfam" id="PF02843">
    <property type="entry name" value="GARS_C"/>
    <property type="match status" value="1"/>
</dbReference>
<evidence type="ECO:0000256" key="11">
    <source>
        <dbReference type="ARBA" id="ARBA00042864"/>
    </source>
</evidence>
<keyword evidence="15" id="KW-1185">Reference proteome</keyword>
<evidence type="ECO:0000259" key="13">
    <source>
        <dbReference type="PROSITE" id="PS50975"/>
    </source>
</evidence>
<keyword evidence="5 12" id="KW-0547">Nucleotide-binding</keyword>
<keyword evidence="6" id="KW-0658">Purine biosynthesis</keyword>
<evidence type="ECO:0000256" key="9">
    <source>
        <dbReference type="ARBA" id="ARBA00038345"/>
    </source>
</evidence>
<dbReference type="InterPro" id="IPR037123">
    <property type="entry name" value="PRibGlycinamide_synth_C_sf"/>
</dbReference>
<accession>A0AAW1R9Q3</accession>
<dbReference type="PANTHER" id="PTHR43472">
    <property type="entry name" value="PHOSPHORIBOSYLAMINE--GLYCINE LIGASE"/>
    <property type="match status" value="1"/>
</dbReference>
<gene>
    <name evidence="14" type="ORF">WJX72_011001</name>
</gene>
<dbReference type="InterPro" id="IPR011054">
    <property type="entry name" value="Rudment_hybrid_motif"/>
</dbReference>
<evidence type="ECO:0000256" key="1">
    <source>
        <dbReference type="ARBA" id="ARBA00005174"/>
    </source>
</evidence>
<evidence type="ECO:0000256" key="6">
    <source>
        <dbReference type="ARBA" id="ARBA00022755"/>
    </source>
</evidence>
<evidence type="ECO:0000256" key="5">
    <source>
        <dbReference type="ARBA" id="ARBA00022741"/>
    </source>
</evidence>
<dbReference type="InterPro" id="IPR020560">
    <property type="entry name" value="PRibGlycinamide_synth_C-dom"/>
</dbReference>
<dbReference type="Gene3D" id="3.40.50.20">
    <property type="match status" value="1"/>
</dbReference>
<dbReference type="InterPro" id="IPR020559">
    <property type="entry name" value="PRibGlycinamide_synth_CS"/>
</dbReference>
<dbReference type="GO" id="GO:0004637">
    <property type="term" value="F:phosphoribosylamine-glycine ligase activity"/>
    <property type="evidence" value="ECO:0007669"/>
    <property type="project" value="UniProtKB-EC"/>
</dbReference>
<dbReference type="InterPro" id="IPR011761">
    <property type="entry name" value="ATP-grasp"/>
</dbReference>
<protein>
    <recommendedName>
        <fullName evidence="2">phosphoribosylamine--glycine ligase</fullName>
        <ecNumber evidence="2">6.3.4.13</ecNumber>
    </recommendedName>
    <alternativeName>
        <fullName evidence="10">Glycinamide ribonucleotide synthetase</fullName>
    </alternativeName>
    <alternativeName>
        <fullName evidence="11">Phosphoribosylglycinamide synthetase</fullName>
    </alternativeName>
</protein>
<dbReference type="SUPFAM" id="SSF56059">
    <property type="entry name" value="Glutathione synthetase ATP-binding domain-like"/>
    <property type="match status" value="1"/>
</dbReference>
<sequence>MILDVWLGSLALGHGSTAYRTLVTAQIASQDKVNVLVLGSGAREHALVWKLSQSERCGSLYCSPGNAGIGQEEATCSSDPDWQDHEAVARWCEDKHIGLVAIGPEAPLVAGLTDQLQAAGIRVFGPSAKAAQLEGSKAFMKGLCERYCIPTGWYKTFRDPQAAKDFIRQKGPPIVIKADGLAAGKGVTVAQTEQEACAAVDEMLVESRFGAAGSEIVVEEYLDGEEASFFALIDGSSCVALGSAQDHKAIGDGDTGPNTGGMGAYSPAPVVTPQVEAQVMEEIVQRTADAMVALGAPFCGVLFAGLMIKGGRARLLEHNVRFGDPECQCLMTRLESDLLEVLLAACDGNLEQVKLSWSQQTALTVVLAAKGYPGAYKQGSVIGGLERVKNAKVFHAGTMLNEQGQVTAAGGRVLSVTALGADVVEAQRTAYAAVGQIDWPEGYWRKDIGWRAVARQQQQ</sequence>
<evidence type="ECO:0000256" key="10">
    <source>
        <dbReference type="ARBA" id="ARBA00042242"/>
    </source>
</evidence>
<dbReference type="FunFam" id="3.30.1490.20:FF:000006">
    <property type="entry name" value="phosphoribosylamine--glycine ligase, chloroplastic-like"/>
    <property type="match status" value="1"/>
</dbReference>
<dbReference type="EC" id="6.3.4.13" evidence="2"/>
<dbReference type="Gene3D" id="3.90.600.10">
    <property type="entry name" value="Phosphoribosylglycinamide synthetase, C-terminal domain"/>
    <property type="match status" value="1"/>
</dbReference>
<dbReference type="AlphaFoldDB" id="A0AAW1R9Q3"/>
<feature type="domain" description="ATP-grasp" evidence="13">
    <location>
        <begin position="141"/>
        <end position="347"/>
    </location>
</feature>
<dbReference type="SUPFAM" id="SSF51246">
    <property type="entry name" value="Rudiment single hybrid motif"/>
    <property type="match status" value="1"/>
</dbReference>
<dbReference type="InterPro" id="IPR020561">
    <property type="entry name" value="PRibGlycinamid_synth_ATP-grasp"/>
</dbReference>
<dbReference type="SMART" id="SM01210">
    <property type="entry name" value="GARS_C"/>
    <property type="match status" value="1"/>
</dbReference>
<comment type="caution">
    <text evidence="14">The sequence shown here is derived from an EMBL/GenBank/DDBJ whole genome shotgun (WGS) entry which is preliminary data.</text>
</comment>
<keyword evidence="8" id="KW-0464">Manganese</keyword>
<dbReference type="HAMAP" id="MF_00138">
    <property type="entry name" value="GARS"/>
    <property type="match status" value="1"/>
</dbReference>
<dbReference type="InterPro" id="IPR016185">
    <property type="entry name" value="PreATP-grasp_dom_sf"/>
</dbReference>
<dbReference type="EMBL" id="JALJOR010000001">
    <property type="protein sequence ID" value="KAK9830322.1"/>
    <property type="molecule type" value="Genomic_DNA"/>
</dbReference>
<dbReference type="InterPro" id="IPR020562">
    <property type="entry name" value="PRibGlycinamide_synth_N"/>
</dbReference>
<dbReference type="GO" id="GO:0009113">
    <property type="term" value="P:purine nucleobase biosynthetic process"/>
    <property type="evidence" value="ECO:0007669"/>
    <property type="project" value="InterPro"/>
</dbReference>
<dbReference type="Proteomes" id="UP001489004">
    <property type="component" value="Unassembled WGS sequence"/>
</dbReference>
<dbReference type="PANTHER" id="PTHR43472:SF1">
    <property type="entry name" value="PHOSPHORIBOSYLAMINE--GLYCINE LIGASE, CHLOROPLASTIC"/>
    <property type="match status" value="1"/>
</dbReference>
<evidence type="ECO:0000256" key="8">
    <source>
        <dbReference type="ARBA" id="ARBA00023211"/>
    </source>
</evidence>
<organism evidence="14 15">
    <name type="scientific">[Myrmecia] bisecta</name>
    <dbReference type="NCBI Taxonomy" id="41462"/>
    <lineage>
        <taxon>Eukaryota</taxon>
        <taxon>Viridiplantae</taxon>
        <taxon>Chlorophyta</taxon>
        <taxon>core chlorophytes</taxon>
        <taxon>Trebouxiophyceae</taxon>
        <taxon>Trebouxiales</taxon>
        <taxon>Trebouxiaceae</taxon>
        <taxon>Myrmecia</taxon>
    </lineage>
</organism>
<evidence type="ECO:0000256" key="3">
    <source>
        <dbReference type="ARBA" id="ARBA00022598"/>
    </source>
</evidence>
<dbReference type="GO" id="GO:0006164">
    <property type="term" value="P:purine nucleotide biosynthetic process"/>
    <property type="evidence" value="ECO:0007669"/>
    <property type="project" value="UniProtKB-KW"/>
</dbReference>
<proteinExistence type="inferred from homology"/>
<keyword evidence="7 12" id="KW-0067">ATP-binding</keyword>
<reference evidence="14 15" key="1">
    <citation type="journal article" date="2024" name="Nat. Commun.">
        <title>Phylogenomics reveals the evolutionary origins of lichenization in chlorophyte algae.</title>
        <authorList>
            <person name="Puginier C."/>
            <person name="Libourel C."/>
            <person name="Otte J."/>
            <person name="Skaloud P."/>
            <person name="Haon M."/>
            <person name="Grisel S."/>
            <person name="Petersen M."/>
            <person name="Berrin J.G."/>
            <person name="Delaux P.M."/>
            <person name="Dal Grande F."/>
            <person name="Keller J."/>
        </authorList>
    </citation>
    <scope>NUCLEOTIDE SEQUENCE [LARGE SCALE GENOMIC DNA]</scope>
    <source>
        <strain evidence="14 15">SAG 2043</strain>
    </source>
</reference>
<evidence type="ECO:0000256" key="7">
    <source>
        <dbReference type="ARBA" id="ARBA00022840"/>
    </source>
</evidence>
<dbReference type="SMART" id="SM01209">
    <property type="entry name" value="GARS_A"/>
    <property type="match status" value="1"/>
</dbReference>
<dbReference type="FunFam" id="3.40.50.20:FF:000006">
    <property type="entry name" value="Phosphoribosylamine--glycine ligase, chloroplastic"/>
    <property type="match status" value="1"/>
</dbReference>
<dbReference type="GO" id="GO:0005524">
    <property type="term" value="F:ATP binding"/>
    <property type="evidence" value="ECO:0007669"/>
    <property type="project" value="UniProtKB-UniRule"/>
</dbReference>
<dbReference type="PROSITE" id="PS50975">
    <property type="entry name" value="ATP_GRASP"/>
    <property type="match status" value="1"/>
</dbReference>
<dbReference type="InterPro" id="IPR000115">
    <property type="entry name" value="PRibGlycinamide_synth"/>
</dbReference>
<dbReference type="PROSITE" id="PS00184">
    <property type="entry name" value="GARS"/>
    <property type="match status" value="1"/>
</dbReference>
<keyword evidence="4" id="KW-0479">Metal-binding</keyword>
<comment type="similarity">
    <text evidence="9">Belongs to the GARS family.</text>
</comment>
<evidence type="ECO:0000256" key="12">
    <source>
        <dbReference type="PROSITE-ProRule" id="PRU00409"/>
    </source>
</evidence>
<dbReference type="FunFam" id="3.90.600.10:FF:000001">
    <property type="entry name" value="Trifunctional purine biosynthetic protein adenosine-3"/>
    <property type="match status" value="1"/>
</dbReference>